<keyword evidence="2" id="KW-1185">Reference proteome</keyword>
<dbReference type="EMBL" id="CP039348">
    <property type="protein sequence ID" value="QCD90351.1"/>
    <property type="molecule type" value="Genomic_DNA"/>
</dbReference>
<protein>
    <submittedName>
        <fullName evidence="1">Uncharacterized protein</fullName>
    </submittedName>
</protein>
<dbReference type="Proteomes" id="UP000501690">
    <property type="component" value="Linkage Group LG4"/>
</dbReference>
<gene>
    <name evidence="1" type="ORF">DEO72_LG4g1306</name>
</gene>
<evidence type="ECO:0000313" key="2">
    <source>
        <dbReference type="Proteomes" id="UP000501690"/>
    </source>
</evidence>
<evidence type="ECO:0000313" key="1">
    <source>
        <dbReference type="EMBL" id="QCD90351.1"/>
    </source>
</evidence>
<name>A0A4D6LP92_VIGUN</name>
<reference evidence="1 2" key="1">
    <citation type="submission" date="2019-04" db="EMBL/GenBank/DDBJ databases">
        <title>An improved genome assembly and genetic linkage map for asparagus bean, Vigna unguiculata ssp. sesquipedialis.</title>
        <authorList>
            <person name="Xia Q."/>
            <person name="Zhang R."/>
            <person name="Dong Y."/>
        </authorList>
    </citation>
    <scope>NUCLEOTIDE SEQUENCE [LARGE SCALE GENOMIC DNA]</scope>
    <source>
        <tissue evidence="1">Leaf</tissue>
    </source>
</reference>
<dbReference type="PANTHER" id="PTHR36730">
    <property type="entry name" value="OS03G0210700 PROTEIN"/>
    <property type="match status" value="1"/>
</dbReference>
<accession>A0A4D6LP92</accession>
<dbReference type="PANTHER" id="PTHR36730:SF1">
    <property type="entry name" value="CATHEPSIN PROPEPTIDE INHIBITOR DOMAIN-CONTAINING PROTEIN"/>
    <property type="match status" value="1"/>
</dbReference>
<dbReference type="AlphaFoldDB" id="A0A4D6LP92"/>
<proteinExistence type="predicted"/>
<organism evidence="1 2">
    <name type="scientific">Vigna unguiculata</name>
    <name type="common">Cowpea</name>
    <dbReference type="NCBI Taxonomy" id="3917"/>
    <lineage>
        <taxon>Eukaryota</taxon>
        <taxon>Viridiplantae</taxon>
        <taxon>Streptophyta</taxon>
        <taxon>Embryophyta</taxon>
        <taxon>Tracheophyta</taxon>
        <taxon>Spermatophyta</taxon>
        <taxon>Magnoliopsida</taxon>
        <taxon>eudicotyledons</taxon>
        <taxon>Gunneridae</taxon>
        <taxon>Pentapetalae</taxon>
        <taxon>rosids</taxon>
        <taxon>fabids</taxon>
        <taxon>Fabales</taxon>
        <taxon>Fabaceae</taxon>
        <taxon>Papilionoideae</taxon>
        <taxon>50 kb inversion clade</taxon>
        <taxon>NPAAA clade</taxon>
        <taxon>indigoferoid/millettioid clade</taxon>
        <taxon>Phaseoleae</taxon>
        <taxon>Vigna</taxon>
    </lineage>
</organism>
<sequence>MVSTSLPSFIQISSTNSSFTEKLSTPQKKFQIRISTNSLPFPSLPSCKPLQNSVPLAASLAILLWTTPANAGFMSGISGLEAVPGPQLPQIDFLKNLNDENQKKYAENDERIKSSPLLKKLLEQSKLNKEKNRKEIENKYCIRGAEWGVGDCSAEGMSPEERDKFIAMLKQKAGQDCNFKHLEFYKVKKQIGSSHPKIGISGLEAVPGPQLPQIDFLKNLNDENQKKYAENDERIKSSPLLKKLLEQSKLNKEKNRKEIENKYCIRGAEWGVGDCSAEGMSPEERDKFIAMLKQKAGQE</sequence>